<dbReference type="EMBL" id="JAMPKM010000063">
    <property type="protein sequence ID" value="MEP0821052.1"/>
    <property type="molecule type" value="Genomic_DNA"/>
</dbReference>
<dbReference type="InterPro" id="IPR001680">
    <property type="entry name" value="WD40_rpt"/>
</dbReference>
<reference evidence="2 3" key="1">
    <citation type="submission" date="2022-04" db="EMBL/GenBank/DDBJ databases">
        <title>Positive selection, recombination, and allopatry shape intraspecific diversity of widespread and dominant cyanobacteria.</title>
        <authorList>
            <person name="Wei J."/>
            <person name="Shu W."/>
            <person name="Hu C."/>
        </authorList>
    </citation>
    <scope>NUCLEOTIDE SEQUENCE [LARGE SCALE GENOMIC DNA]</scope>
    <source>
        <strain evidence="2 3">GB2-A4</strain>
    </source>
</reference>
<evidence type="ECO:0000313" key="3">
    <source>
        <dbReference type="Proteomes" id="UP001464891"/>
    </source>
</evidence>
<protein>
    <submittedName>
        <fullName evidence="2">AAA-like domain-containing protein</fullName>
    </submittedName>
</protein>
<evidence type="ECO:0000256" key="1">
    <source>
        <dbReference type="PROSITE-ProRule" id="PRU00221"/>
    </source>
</evidence>
<dbReference type="PROSITE" id="PS50294">
    <property type="entry name" value="WD_REPEATS_REGION"/>
    <property type="match status" value="3"/>
</dbReference>
<evidence type="ECO:0000313" key="2">
    <source>
        <dbReference type="EMBL" id="MEP0821052.1"/>
    </source>
</evidence>
<dbReference type="InterPro" id="IPR015943">
    <property type="entry name" value="WD40/YVTN_repeat-like_dom_sf"/>
</dbReference>
<dbReference type="PROSITE" id="PS50082">
    <property type="entry name" value="WD_REPEATS_2"/>
    <property type="match status" value="4"/>
</dbReference>
<sequence length="1281" mass="141543">MAAQKDHAAIATYYQVGGTLPKHAATYIKRQADLDLYQGLKAGEFCYVLNSRQMGKSSLQVQVMNRLQVEGTACVTIDISDIGNQVSLEQWYGGVAYKLAGSLNVFTSKEFMDWWSDCASLSPVQRLSQLIEEVLLKQSQPIVVFIDEIDSVLSFRDSLDDFFVLIRACYNKRAHNPAYQRLTFALLGVATPSDLISDTKRTPFNIGRAIDLQGFAEPEAQVLSEGLTEIVDSPQTALHEILRWTGGQPFLTQKVCQLVVQEWRRDETDHSTTPSLRDSIERLIQTHMINNWEAQDYPEHLKTIRDRLLRNEQRAGRLLGLYQQILLAPDRSIPADDSAEQMALKLSGLVVQRQGKLWVTNRIYETVFDVAWVSGQLGNLRIYNDAISAWIASEREDGSRLLRGQTLREALDWSVGKSLSDEDYQFLAASQEAENRTIQLEKLEVQIGWDLEKREKETIAKANQILTVANHQAKRRIQIGSLILAVSVVGAAIAGTFANIALQKQQTALAGTRLERQGMNVLRQFETSELDALVSAMEAGQELTQLLKGDRPWSEYPATSPILALQDVLSQIREQNRFTGFPVNLGAAEFSPDGELVVTASASSSIDVQSTAQLWTTQGTLIANLGDHGGTKLAMGFSADGKLLATSGFDGKIRLWNRGGDRLREVQQPRNREVFALAFSPNSEFLAAGSSQTVDVWSSQGSYKSKLEGFEGNIHTVQFSPDGQHLAAIDEQGNVKIGSLKVQALASFKASVPLNMQWSPNSQYLLTVGREGNTEVWTAKGNRVSEIKFPAGGNGLYKSIADAQFTPNNEIVVVTVNGELSYWTPQGKQLPPRIPRVPLQPLTIVPVESNLQLSPQGDRLIFSNFAGTIYLLQQIESMQPIASTLKGQGRILNAWFSPEGNRLLTFSTTGTVQDWNLQTQNQHQLAGIAPGTTLFSDLNGKSQRILGVNNINNNEGRVLMWDLAGRQQATLNVSGQSSPHTQFSQDGQVMAIASREGLIRLWNPQGQLIQELTGSLPSPASLAFSHNGSHIAAATANNQINLWTREGELLLQTRTSSQASINALSLSPRGNYLTVGQMDGHMTLWSAKGEVLATLKAHEQGIIAMQFSPDDQHLITTGLEGTVKIWTPQGKLIKTLSQFHPDIYLIKFSPDGNYFATSGANGSIKLWNRQGQLITDFTGNTDTTFRMEFSPDSRTLATVANSTLKLWTLEGNLLSNITVPEGIHNISFSDDGKTIFTIGTSTTVRHWQVASLPNLLKRGCNWLNNYFNHHPDLRTKLRCST</sequence>
<keyword evidence="1" id="KW-0853">WD repeat</keyword>
<feature type="repeat" description="WD" evidence="1">
    <location>
        <begin position="1054"/>
        <end position="1086"/>
    </location>
</feature>
<proteinExistence type="predicted"/>
<dbReference type="Pfam" id="PF00400">
    <property type="entry name" value="WD40"/>
    <property type="match status" value="7"/>
</dbReference>
<keyword evidence="3" id="KW-1185">Reference proteome</keyword>
<dbReference type="PANTHER" id="PTHR19879:SF9">
    <property type="entry name" value="TRANSCRIPTION INITIATION FACTOR TFIID SUBUNIT 5"/>
    <property type="match status" value="1"/>
</dbReference>
<dbReference type="PANTHER" id="PTHR19879">
    <property type="entry name" value="TRANSCRIPTION INITIATION FACTOR TFIID"/>
    <property type="match status" value="1"/>
</dbReference>
<dbReference type="RefSeq" id="WP_190443502.1">
    <property type="nucleotide sequence ID" value="NZ_JAMPKM010000063.1"/>
</dbReference>
<dbReference type="CDD" id="cd00200">
    <property type="entry name" value="WD40"/>
    <property type="match status" value="1"/>
</dbReference>
<dbReference type="Gene3D" id="2.130.10.10">
    <property type="entry name" value="YVTN repeat-like/Quinoprotein amine dehydrogenase"/>
    <property type="match status" value="3"/>
</dbReference>
<accession>A0ABV0JGY0</accession>
<comment type="caution">
    <text evidence="2">The sequence shown here is derived from an EMBL/GenBank/DDBJ whole genome shotgun (WGS) entry which is preliminary data.</text>
</comment>
<dbReference type="SUPFAM" id="SSF50978">
    <property type="entry name" value="WD40 repeat-like"/>
    <property type="match status" value="2"/>
</dbReference>
<dbReference type="Proteomes" id="UP001464891">
    <property type="component" value="Unassembled WGS sequence"/>
</dbReference>
<name>A0ABV0JGY0_9CYAN</name>
<organism evidence="2 3">
    <name type="scientific">Trichocoleus desertorum GB2-A4</name>
    <dbReference type="NCBI Taxonomy" id="2933944"/>
    <lineage>
        <taxon>Bacteria</taxon>
        <taxon>Bacillati</taxon>
        <taxon>Cyanobacteriota</taxon>
        <taxon>Cyanophyceae</taxon>
        <taxon>Leptolyngbyales</taxon>
        <taxon>Trichocoleusaceae</taxon>
        <taxon>Trichocoleus</taxon>
    </lineage>
</organism>
<feature type="repeat" description="WD" evidence="1">
    <location>
        <begin position="625"/>
        <end position="657"/>
    </location>
</feature>
<dbReference type="Pfam" id="PF14516">
    <property type="entry name" value="AAA_35"/>
    <property type="match status" value="1"/>
</dbReference>
<feature type="repeat" description="WD" evidence="1">
    <location>
        <begin position="1095"/>
        <end position="1126"/>
    </location>
</feature>
<gene>
    <name evidence="2" type="ORF">NC998_28810</name>
</gene>
<dbReference type="InterPro" id="IPR036322">
    <property type="entry name" value="WD40_repeat_dom_sf"/>
</dbReference>
<feature type="repeat" description="WD" evidence="1">
    <location>
        <begin position="1136"/>
        <end position="1168"/>
    </location>
</feature>
<dbReference type="SUPFAM" id="SSF52540">
    <property type="entry name" value="P-loop containing nucleoside triphosphate hydrolases"/>
    <property type="match status" value="1"/>
</dbReference>
<dbReference type="SMART" id="SM00320">
    <property type="entry name" value="WD40"/>
    <property type="match status" value="14"/>
</dbReference>
<dbReference type="InterPro" id="IPR027417">
    <property type="entry name" value="P-loop_NTPase"/>
</dbReference>
<dbReference type="Gene3D" id="3.40.50.300">
    <property type="entry name" value="P-loop containing nucleotide triphosphate hydrolases"/>
    <property type="match status" value="1"/>
</dbReference>